<protein>
    <recommendedName>
        <fullName evidence="2">F-box domain-containing protein</fullName>
    </recommendedName>
</protein>
<sequence length="249" mass="27781">MERGVSQAPQQEGEGAIKPQSLSSDNDSGYGSVLTSPESVREGSSQQVVVSEGLPSLTPEVTRRSTRLTSTPHTNGCQGVFRLPLPKIEGNTRRNRYNSTSDSPIAVTTTTTLEIDELEMTCKAPVNLKPLRVKARSLETLHKPGKTKTTVGLRLPPSRTITRLRKSPAVFVRLLKEADYLARRVLRYLNGEDLLRMSHVNRQLRELILQDKVLNGRRMNHINAKRSDRDRVGQVRNMLGITGVFMVTE</sequence>
<accession>A0A5B7FWF5</accession>
<dbReference type="InterPro" id="IPR001810">
    <property type="entry name" value="F-box_dom"/>
</dbReference>
<evidence type="ECO:0000313" key="4">
    <source>
        <dbReference type="Proteomes" id="UP000324222"/>
    </source>
</evidence>
<gene>
    <name evidence="3" type="ORF">E2C01_042404</name>
</gene>
<comment type="caution">
    <text evidence="3">The sequence shown here is derived from an EMBL/GenBank/DDBJ whole genome shotgun (WGS) entry which is preliminary data.</text>
</comment>
<evidence type="ECO:0000259" key="2">
    <source>
        <dbReference type="PROSITE" id="PS50181"/>
    </source>
</evidence>
<reference evidence="3 4" key="1">
    <citation type="submission" date="2019-05" db="EMBL/GenBank/DDBJ databases">
        <title>Another draft genome of Portunus trituberculatus and its Hox gene families provides insights of decapod evolution.</title>
        <authorList>
            <person name="Jeong J.-H."/>
            <person name="Song I."/>
            <person name="Kim S."/>
            <person name="Choi T."/>
            <person name="Kim D."/>
            <person name="Ryu S."/>
            <person name="Kim W."/>
        </authorList>
    </citation>
    <scope>NUCLEOTIDE SEQUENCE [LARGE SCALE GENOMIC DNA]</scope>
    <source>
        <tissue evidence="3">Muscle</tissue>
    </source>
</reference>
<feature type="compositionally biased region" description="Polar residues" evidence="1">
    <location>
        <begin position="67"/>
        <end position="77"/>
    </location>
</feature>
<dbReference type="AlphaFoldDB" id="A0A5B7FWF5"/>
<organism evidence="3 4">
    <name type="scientific">Portunus trituberculatus</name>
    <name type="common">Swimming crab</name>
    <name type="synonym">Neptunus trituberculatus</name>
    <dbReference type="NCBI Taxonomy" id="210409"/>
    <lineage>
        <taxon>Eukaryota</taxon>
        <taxon>Metazoa</taxon>
        <taxon>Ecdysozoa</taxon>
        <taxon>Arthropoda</taxon>
        <taxon>Crustacea</taxon>
        <taxon>Multicrustacea</taxon>
        <taxon>Malacostraca</taxon>
        <taxon>Eumalacostraca</taxon>
        <taxon>Eucarida</taxon>
        <taxon>Decapoda</taxon>
        <taxon>Pleocyemata</taxon>
        <taxon>Brachyura</taxon>
        <taxon>Eubrachyura</taxon>
        <taxon>Portunoidea</taxon>
        <taxon>Portunidae</taxon>
        <taxon>Portuninae</taxon>
        <taxon>Portunus</taxon>
    </lineage>
</organism>
<feature type="region of interest" description="Disordered" evidence="1">
    <location>
        <begin position="1"/>
        <end position="80"/>
    </location>
</feature>
<name>A0A5B7FWF5_PORTR</name>
<keyword evidence="4" id="KW-1185">Reference proteome</keyword>
<dbReference type="PROSITE" id="PS50181">
    <property type="entry name" value="FBOX"/>
    <property type="match status" value="1"/>
</dbReference>
<dbReference type="EMBL" id="VSRR010008382">
    <property type="protein sequence ID" value="MPC48624.1"/>
    <property type="molecule type" value="Genomic_DNA"/>
</dbReference>
<proteinExistence type="predicted"/>
<feature type="compositionally biased region" description="Polar residues" evidence="1">
    <location>
        <begin position="20"/>
        <end position="49"/>
    </location>
</feature>
<evidence type="ECO:0000256" key="1">
    <source>
        <dbReference type="SAM" id="MobiDB-lite"/>
    </source>
</evidence>
<dbReference type="OrthoDB" id="9984940at2759"/>
<dbReference type="SUPFAM" id="SSF81383">
    <property type="entry name" value="F-box domain"/>
    <property type="match status" value="1"/>
</dbReference>
<feature type="domain" description="F-box" evidence="2">
    <location>
        <begin position="171"/>
        <end position="217"/>
    </location>
</feature>
<dbReference type="InterPro" id="IPR036047">
    <property type="entry name" value="F-box-like_dom_sf"/>
</dbReference>
<dbReference type="Proteomes" id="UP000324222">
    <property type="component" value="Unassembled WGS sequence"/>
</dbReference>
<evidence type="ECO:0000313" key="3">
    <source>
        <dbReference type="EMBL" id="MPC48624.1"/>
    </source>
</evidence>